<dbReference type="Proteomes" id="UP000323166">
    <property type="component" value="Unassembled WGS sequence"/>
</dbReference>
<dbReference type="SUPFAM" id="SSF51735">
    <property type="entry name" value="NAD(P)-binding Rossmann-fold domains"/>
    <property type="match status" value="1"/>
</dbReference>
<sequence length="149" mass="16650">MYAYPSEQQISDQQIKDILQQNHTIAVVGLSDKSHRDSYRVAQYMQNKGYRIIPVNPRLKTVLGETAYPDLLAIPDKVDIVNIFRRSEQVLPIVEEALKISPNAVWLQLGIASDEAAEKCKAAGVAIIMDKCIKVEHARLLAGEVQCGY</sequence>
<protein>
    <recommendedName>
        <fullName evidence="1">CoA-binding domain-containing protein</fullName>
    </recommendedName>
</protein>
<organism evidence="2 3">
    <name type="scientific">Desulfallas thermosapovorans DSM 6562</name>
    <dbReference type="NCBI Taxonomy" id="1121431"/>
    <lineage>
        <taxon>Bacteria</taxon>
        <taxon>Bacillati</taxon>
        <taxon>Bacillota</taxon>
        <taxon>Clostridia</taxon>
        <taxon>Eubacteriales</taxon>
        <taxon>Desulfallaceae</taxon>
        <taxon>Desulfallas</taxon>
    </lineage>
</organism>
<dbReference type="InterPro" id="IPR003781">
    <property type="entry name" value="CoA-bd"/>
</dbReference>
<proteinExistence type="predicted"/>
<keyword evidence="3" id="KW-1185">Reference proteome</keyword>
<dbReference type="EMBL" id="VNHM01000005">
    <property type="protein sequence ID" value="TYO96249.1"/>
    <property type="molecule type" value="Genomic_DNA"/>
</dbReference>
<dbReference type="PANTHER" id="PTHR33303">
    <property type="entry name" value="CYTOPLASMIC PROTEIN-RELATED"/>
    <property type="match status" value="1"/>
</dbReference>
<feature type="domain" description="CoA-binding" evidence="1">
    <location>
        <begin position="18"/>
        <end position="111"/>
    </location>
</feature>
<dbReference type="PANTHER" id="PTHR33303:SF2">
    <property type="entry name" value="COA-BINDING DOMAIN-CONTAINING PROTEIN"/>
    <property type="match status" value="1"/>
</dbReference>
<comment type="caution">
    <text evidence="2">The sequence shown here is derived from an EMBL/GenBank/DDBJ whole genome shotgun (WGS) entry which is preliminary data.</text>
</comment>
<name>A0A5S4ZU24_9FIRM</name>
<accession>A0A5S4ZU24</accession>
<evidence type="ECO:0000259" key="1">
    <source>
        <dbReference type="SMART" id="SM00881"/>
    </source>
</evidence>
<dbReference type="RefSeq" id="WP_166511227.1">
    <property type="nucleotide sequence ID" value="NZ_VNHM01000005.1"/>
</dbReference>
<evidence type="ECO:0000313" key="3">
    <source>
        <dbReference type="Proteomes" id="UP000323166"/>
    </source>
</evidence>
<dbReference type="AlphaFoldDB" id="A0A5S4ZU24"/>
<dbReference type="InterPro" id="IPR036291">
    <property type="entry name" value="NAD(P)-bd_dom_sf"/>
</dbReference>
<dbReference type="Pfam" id="PF13380">
    <property type="entry name" value="CoA_binding_2"/>
    <property type="match status" value="1"/>
</dbReference>
<dbReference type="SMART" id="SM00881">
    <property type="entry name" value="CoA_binding"/>
    <property type="match status" value="1"/>
</dbReference>
<reference evidence="2 3" key="1">
    <citation type="submission" date="2019-07" db="EMBL/GenBank/DDBJ databases">
        <title>Genomic Encyclopedia of Type Strains, Phase I: the one thousand microbial genomes (KMG-I) project.</title>
        <authorList>
            <person name="Kyrpides N."/>
        </authorList>
    </citation>
    <scope>NUCLEOTIDE SEQUENCE [LARGE SCALE GENOMIC DNA]</scope>
    <source>
        <strain evidence="2 3">DSM 6562</strain>
    </source>
</reference>
<dbReference type="Gene3D" id="3.40.50.720">
    <property type="entry name" value="NAD(P)-binding Rossmann-like Domain"/>
    <property type="match status" value="1"/>
</dbReference>
<gene>
    <name evidence="2" type="ORF">LX24_01206</name>
</gene>
<evidence type="ECO:0000313" key="2">
    <source>
        <dbReference type="EMBL" id="TYO96249.1"/>
    </source>
</evidence>